<dbReference type="AlphaFoldDB" id="A0A1H4X8T3"/>
<dbReference type="EMBL" id="FNTH01000001">
    <property type="protein sequence ID" value="SED01987.1"/>
    <property type="molecule type" value="Genomic_DNA"/>
</dbReference>
<dbReference type="Proteomes" id="UP000198992">
    <property type="component" value="Unassembled WGS sequence"/>
</dbReference>
<gene>
    <name evidence="1" type="ORF">SAMN05444164_3428</name>
</gene>
<accession>A0A1H4X8T3</accession>
<protein>
    <submittedName>
        <fullName evidence="1">Uncharacterized protein</fullName>
    </submittedName>
</protein>
<organism evidence="1 2">
    <name type="scientific">Bradyrhizobium erythrophlei</name>
    <dbReference type="NCBI Taxonomy" id="1437360"/>
    <lineage>
        <taxon>Bacteria</taxon>
        <taxon>Pseudomonadati</taxon>
        <taxon>Pseudomonadota</taxon>
        <taxon>Alphaproteobacteria</taxon>
        <taxon>Hyphomicrobiales</taxon>
        <taxon>Nitrobacteraceae</taxon>
        <taxon>Bradyrhizobium</taxon>
    </lineage>
</organism>
<sequence length="102" mass="11356">MLPNGLVTIRSIFVERGENCTHSSRTRREYGVARSPVGNRADIHTMAEQFNRLADDEQRDTKSVAPRGINTFLCAADPCRKDGPRAKAWQAFAVGRAAHFVI</sequence>
<proteinExistence type="predicted"/>
<evidence type="ECO:0000313" key="1">
    <source>
        <dbReference type="EMBL" id="SED01987.1"/>
    </source>
</evidence>
<evidence type="ECO:0000313" key="2">
    <source>
        <dbReference type="Proteomes" id="UP000198992"/>
    </source>
</evidence>
<reference evidence="1 2" key="1">
    <citation type="submission" date="2016-10" db="EMBL/GenBank/DDBJ databases">
        <authorList>
            <person name="de Groot N.N."/>
        </authorList>
    </citation>
    <scope>NUCLEOTIDE SEQUENCE [LARGE SCALE GENOMIC DNA]</scope>
    <source>
        <strain evidence="1 2">MT12</strain>
    </source>
</reference>
<name>A0A1H4X8T3_9BRAD</name>